<dbReference type="RefSeq" id="WP_285974142.1">
    <property type="nucleotide sequence ID" value="NZ_CP127294.1"/>
</dbReference>
<feature type="domain" description="NAD(P)-binding" evidence="1">
    <location>
        <begin position="38"/>
        <end position="171"/>
    </location>
</feature>
<protein>
    <submittedName>
        <fullName evidence="2">NAD(P)H-binding protein</fullName>
    </submittedName>
</protein>
<dbReference type="EMBL" id="CP127294">
    <property type="protein sequence ID" value="WIX83593.1"/>
    <property type="molecule type" value="Genomic_DNA"/>
</dbReference>
<proteinExistence type="predicted"/>
<keyword evidence="3" id="KW-1185">Reference proteome</keyword>
<dbReference type="Proteomes" id="UP001236014">
    <property type="component" value="Chromosome"/>
</dbReference>
<dbReference type="PANTHER" id="PTHR12126">
    <property type="entry name" value="NADH-UBIQUINONE OXIDOREDUCTASE 39 KDA SUBUNIT-RELATED"/>
    <property type="match status" value="1"/>
</dbReference>
<evidence type="ECO:0000313" key="3">
    <source>
        <dbReference type="Proteomes" id="UP001236014"/>
    </source>
</evidence>
<dbReference type="InterPro" id="IPR016040">
    <property type="entry name" value="NAD(P)-bd_dom"/>
</dbReference>
<dbReference type="SUPFAM" id="SSF51735">
    <property type="entry name" value="NAD(P)-binding Rossmann-fold domains"/>
    <property type="match status" value="1"/>
</dbReference>
<dbReference type="KEGG" id="acab:QRX50_23970"/>
<reference evidence="2 3" key="1">
    <citation type="submission" date="2023-06" db="EMBL/GenBank/DDBJ databases">
        <authorList>
            <person name="Oyuntsetseg B."/>
            <person name="Kim S.B."/>
        </authorList>
    </citation>
    <scope>NUCLEOTIDE SEQUENCE [LARGE SCALE GENOMIC DNA]</scope>
    <source>
        <strain evidence="2 3">2-15</strain>
    </source>
</reference>
<dbReference type="AlphaFoldDB" id="A0A9Y2IS85"/>
<accession>A0A9Y2IS85</accession>
<evidence type="ECO:0000259" key="1">
    <source>
        <dbReference type="Pfam" id="PF13460"/>
    </source>
</evidence>
<evidence type="ECO:0000313" key="2">
    <source>
        <dbReference type="EMBL" id="WIX83593.1"/>
    </source>
</evidence>
<dbReference type="Gene3D" id="3.40.50.720">
    <property type="entry name" value="NAD(P)-binding Rossmann-like Domain"/>
    <property type="match status" value="1"/>
</dbReference>
<sequence>MRVAVAGGTGLIGALVVRKLTTAGHEPVVLARSRGVDLTTGAGLGGKLDGCEEVVDVTNIMSVRRKPAVGFFAAATRNLLDAAATAGARHVIALSIVGVDDVDLGYYFGKRKQEELVRNGPVPWTILRATQFHEFPEPLVDGARGPFVVVPRELSQPVSADEVASALAAQVGQEPGGYVRPLAGPEQLQMADMARRLAKARGSRKIVLPVCLPGAVGKAMTGGALLPREDYARGERTFAEYLRRAANRLS</sequence>
<gene>
    <name evidence="2" type="ORF">QRX50_23970</name>
</gene>
<dbReference type="InterPro" id="IPR051207">
    <property type="entry name" value="ComplexI_NDUFA9_subunit"/>
</dbReference>
<organism evidence="2 3">
    <name type="scientific">Amycolatopsis carbonis</name>
    <dbReference type="NCBI Taxonomy" id="715471"/>
    <lineage>
        <taxon>Bacteria</taxon>
        <taxon>Bacillati</taxon>
        <taxon>Actinomycetota</taxon>
        <taxon>Actinomycetes</taxon>
        <taxon>Pseudonocardiales</taxon>
        <taxon>Pseudonocardiaceae</taxon>
        <taxon>Amycolatopsis</taxon>
    </lineage>
</organism>
<dbReference type="InterPro" id="IPR036291">
    <property type="entry name" value="NAD(P)-bd_dom_sf"/>
</dbReference>
<dbReference type="GO" id="GO:0044877">
    <property type="term" value="F:protein-containing complex binding"/>
    <property type="evidence" value="ECO:0007669"/>
    <property type="project" value="TreeGrafter"/>
</dbReference>
<dbReference type="PANTHER" id="PTHR12126:SF11">
    <property type="entry name" value="NADH DEHYDROGENASE [UBIQUINONE] 1 ALPHA SUBCOMPLEX SUBUNIT 9, MITOCHONDRIAL"/>
    <property type="match status" value="1"/>
</dbReference>
<name>A0A9Y2IS85_9PSEU</name>
<dbReference type="Pfam" id="PF13460">
    <property type="entry name" value="NAD_binding_10"/>
    <property type="match status" value="1"/>
</dbReference>